<evidence type="ECO:0000313" key="2">
    <source>
        <dbReference type="EMBL" id="QBF83940.1"/>
    </source>
</evidence>
<protein>
    <submittedName>
        <fullName evidence="2">Uncharacterized protein</fullName>
    </submittedName>
</protein>
<feature type="transmembrane region" description="Helical" evidence="1">
    <location>
        <begin position="12"/>
        <end position="45"/>
    </location>
</feature>
<feature type="transmembrane region" description="Helical" evidence="1">
    <location>
        <begin position="65"/>
        <end position="87"/>
    </location>
</feature>
<accession>A0A411PKD1</accession>
<keyword evidence="1" id="KW-0472">Membrane</keyword>
<keyword evidence="3" id="KW-1185">Reference proteome</keyword>
<dbReference type="KEGG" id="smai:EXU30_15560"/>
<keyword evidence="1" id="KW-0812">Transmembrane</keyword>
<dbReference type="OrthoDB" id="6227426at2"/>
<dbReference type="AlphaFoldDB" id="A0A411PKD1"/>
<dbReference type="RefSeq" id="WP_130601553.1">
    <property type="nucleotide sequence ID" value="NZ_CP036200.1"/>
</dbReference>
<sequence>MIAKPIYESLPLTYLIIGGAGIVTAQPIYALAAAVVVYLFGGYIYNQRSANRRTDPKRKRKQGFIPEFLYGQLPFLYILAAGLLTRFYPRDSSTLFSICLVTFGFYLIMRRASFRHHKIPASSFR</sequence>
<name>A0A411PKD1_9GAMM</name>
<evidence type="ECO:0000313" key="3">
    <source>
        <dbReference type="Proteomes" id="UP000291106"/>
    </source>
</evidence>
<reference evidence="2 3" key="1">
    <citation type="submission" date="2019-02" db="EMBL/GenBank/DDBJ databases">
        <title>Shewanella sp. D4-2 isolated from Dokdo Island.</title>
        <authorList>
            <person name="Baek K."/>
        </authorList>
    </citation>
    <scope>NUCLEOTIDE SEQUENCE [LARGE SCALE GENOMIC DNA]</scope>
    <source>
        <strain evidence="2 3">D4-2</strain>
    </source>
</reference>
<proteinExistence type="predicted"/>
<organism evidence="2 3">
    <name type="scientific">Shewanella maritima</name>
    <dbReference type="NCBI Taxonomy" id="2520507"/>
    <lineage>
        <taxon>Bacteria</taxon>
        <taxon>Pseudomonadati</taxon>
        <taxon>Pseudomonadota</taxon>
        <taxon>Gammaproteobacteria</taxon>
        <taxon>Alteromonadales</taxon>
        <taxon>Shewanellaceae</taxon>
        <taxon>Shewanella</taxon>
    </lineage>
</organism>
<keyword evidence="1" id="KW-1133">Transmembrane helix</keyword>
<dbReference type="Proteomes" id="UP000291106">
    <property type="component" value="Chromosome"/>
</dbReference>
<evidence type="ECO:0000256" key="1">
    <source>
        <dbReference type="SAM" id="Phobius"/>
    </source>
</evidence>
<dbReference type="EMBL" id="CP036200">
    <property type="protein sequence ID" value="QBF83940.1"/>
    <property type="molecule type" value="Genomic_DNA"/>
</dbReference>
<gene>
    <name evidence="2" type="ORF">EXU30_15560</name>
</gene>
<feature type="transmembrane region" description="Helical" evidence="1">
    <location>
        <begin position="93"/>
        <end position="109"/>
    </location>
</feature>